<dbReference type="RefSeq" id="XP_001797824.1">
    <property type="nucleotide sequence ID" value="XM_001797772.1"/>
</dbReference>
<keyword evidence="1" id="KW-0732">Signal</keyword>
<dbReference type="AlphaFoldDB" id="Q0UL74"/>
<organism evidence="2 3">
    <name type="scientific">Phaeosphaeria nodorum (strain SN15 / ATCC MYA-4574 / FGSC 10173)</name>
    <name type="common">Glume blotch fungus</name>
    <name type="synonym">Parastagonospora nodorum</name>
    <dbReference type="NCBI Taxonomy" id="321614"/>
    <lineage>
        <taxon>Eukaryota</taxon>
        <taxon>Fungi</taxon>
        <taxon>Dikarya</taxon>
        <taxon>Ascomycota</taxon>
        <taxon>Pezizomycotina</taxon>
        <taxon>Dothideomycetes</taxon>
        <taxon>Pleosporomycetidae</taxon>
        <taxon>Pleosporales</taxon>
        <taxon>Pleosporineae</taxon>
        <taxon>Phaeosphaeriaceae</taxon>
        <taxon>Parastagonospora</taxon>
    </lineage>
</organism>
<accession>Q0UL74</accession>
<protein>
    <submittedName>
        <fullName evidence="2">Uncharacterized protein</fullName>
    </submittedName>
</protein>
<name>Q0UL74_PHANO</name>
<dbReference type="EMBL" id="CH445335">
    <property type="protein sequence ID" value="EAT84956.1"/>
    <property type="molecule type" value="Genomic_DNA"/>
</dbReference>
<sequence length="273" mass="31366">MSCKTLLAAALAGAIALEELSIECIPGNSRMPLSALEVIASNWPQWATSLVKLRLNLVNDLQEDRSKLTLSNYQDSFPMSVRMMTAHLVNFTALVRLQLSLLNIPALYFKQLAKALPIMGLQTLDLQNISSRYRYIAKFLKSCKDTLRSFSLSQSTFVELKNFYQLIRQCTYRLELRKCNFRGSNAGDKGLHFGDFNELRPQTVEGLSHSPFHLVYNLPLESEDHQWVSVYTTKQDAYAIELDSDKGDDVKYWLDQVHDCVELKWIWSQERFI</sequence>
<evidence type="ECO:0000313" key="2">
    <source>
        <dbReference type="EMBL" id="EAT84956.1"/>
    </source>
</evidence>
<dbReference type="Gene3D" id="3.80.10.10">
    <property type="entry name" value="Ribonuclease Inhibitor"/>
    <property type="match status" value="1"/>
</dbReference>
<dbReference type="Proteomes" id="UP000001055">
    <property type="component" value="Unassembled WGS sequence"/>
</dbReference>
<dbReference type="SUPFAM" id="SSF52047">
    <property type="entry name" value="RNI-like"/>
    <property type="match status" value="1"/>
</dbReference>
<dbReference type="InParanoid" id="Q0UL74"/>
<feature type="chain" id="PRO_5004177991" evidence="1">
    <location>
        <begin position="17"/>
        <end position="273"/>
    </location>
</feature>
<dbReference type="VEuPathDB" id="FungiDB:JI435_430360"/>
<reference evidence="3" key="1">
    <citation type="journal article" date="2007" name="Plant Cell">
        <title>Dothideomycete-plant interactions illuminated by genome sequencing and EST analysis of the wheat pathogen Stagonospora nodorum.</title>
        <authorList>
            <person name="Hane J.K."/>
            <person name="Lowe R.G."/>
            <person name="Solomon P.S."/>
            <person name="Tan K.C."/>
            <person name="Schoch C.L."/>
            <person name="Spatafora J.W."/>
            <person name="Crous P.W."/>
            <person name="Kodira C."/>
            <person name="Birren B.W."/>
            <person name="Galagan J.E."/>
            <person name="Torriani S.F."/>
            <person name="McDonald B.A."/>
            <person name="Oliver R.P."/>
        </authorList>
    </citation>
    <scope>NUCLEOTIDE SEQUENCE [LARGE SCALE GENOMIC DNA]</scope>
    <source>
        <strain evidence="3">SN15 / ATCC MYA-4574 / FGSC 10173</strain>
    </source>
</reference>
<dbReference type="GeneID" id="5974717"/>
<gene>
    <name evidence="2" type="ORF">SNOG_07490</name>
</gene>
<proteinExistence type="predicted"/>
<dbReference type="KEGG" id="pno:SNOG_07490"/>
<dbReference type="InterPro" id="IPR032675">
    <property type="entry name" value="LRR_dom_sf"/>
</dbReference>
<evidence type="ECO:0000256" key="1">
    <source>
        <dbReference type="SAM" id="SignalP"/>
    </source>
</evidence>
<feature type="signal peptide" evidence="1">
    <location>
        <begin position="1"/>
        <end position="16"/>
    </location>
</feature>
<evidence type="ECO:0000313" key="3">
    <source>
        <dbReference type="Proteomes" id="UP000001055"/>
    </source>
</evidence>